<dbReference type="GO" id="GO:0048039">
    <property type="term" value="F:ubiquinone binding"/>
    <property type="evidence" value="ECO:0007669"/>
    <property type="project" value="TreeGrafter"/>
</dbReference>
<gene>
    <name evidence="9" type="ORF">N783_10210</name>
</gene>
<keyword evidence="10" id="KW-1185">Reference proteome</keyword>
<evidence type="ECO:0000313" key="9">
    <source>
        <dbReference type="EMBL" id="KGX87298.1"/>
    </source>
</evidence>
<feature type="transmembrane region" description="Helical" evidence="7">
    <location>
        <begin position="207"/>
        <end position="226"/>
    </location>
</feature>
<feature type="transmembrane region" description="Helical" evidence="7">
    <location>
        <begin position="114"/>
        <end position="131"/>
    </location>
</feature>
<dbReference type="GO" id="GO:0042773">
    <property type="term" value="P:ATP synthesis coupled electron transport"/>
    <property type="evidence" value="ECO:0007669"/>
    <property type="project" value="InterPro"/>
</dbReference>
<comment type="subcellular location">
    <subcellularLocation>
        <location evidence="1">Cell membrane</location>
        <topology evidence="1">Multi-pass membrane protein</topology>
    </subcellularLocation>
    <subcellularLocation>
        <location evidence="6">Membrane</location>
        <topology evidence="6">Multi-pass membrane protein</topology>
    </subcellularLocation>
</comment>
<evidence type="ECO:0000256" key="1">
    <source>
        <dbReference type="ARBA" id="ARBA00004651"/>
    </source>
</evidence>
<keyword evidence="5 7" id="KW-0472">Membrane</keyword>
<feature type="transmembrane region" description="Helical" evidence="7">
    <location>
        <begin position="365"/>
        <end position="387"/>
    </location>
</feature>
<sequence length="489" mass="52720">MSWLSLLVFSPLIGILLLTITPKHNANMAKLVGVIGAVIPFLLSLIVFQTFHAGNELSEKLTWMTLGQDAFQFTINYELGVNGFSLILLLLTTLISLLSMVIARTQVKTSWRSYYILCLLLELGILGVFAAENLILFFIFFELTLLPMFLLIGKWGGLEREKAAYSYLIYNGLGSAALLIVFVALIAKTGTSNMTELMTIVPQLDDGFRMGAFIGLLLAFGVKLPIIPLHTWMVRVHVYAPTALVMIHAGVLLKIGAYGLIRFGLGFFPAEFENMAPLIAILGIVNLLYGAFIALVQQELRRILAYSSVSHMGIVLIGIAAVNEAGVQGAIFQTVSHGLIAALFFLLVGVLIERTGTTELKKLGGLAKVMPVTAGVLLTAALASLGLPGMSGFVSEFMAFLGLFETLPILAAIGTLGLILTAVYMLRAVLNITFGEGPTYPENLRPLSGTEGWPVFILLGMIVLIGVYPTVLTDMLSTTLETILIGMGG</sequence>
<dbReference type="NCBIfam" id="TIGR01972">
    <property type="entry name" value="NDH_I_M"/>
    <property type="match status" value="1"/>
</dbReference>
<feature type="transmembrane region" description="Helical" evidence="7">
    <location>
        <begin position="407"/>
        <end position="430"/>
    </location>
</feature>
<keyword evidence="9" id="KW-0830">Ubiquinone</keyword>
<dbReference type="InterPro" id="IPR003918">
    <property type="entry name" value="NADH_UbQ_OxRdtase"/>
</dbReference>
<protein>
    <submittedName>
        <fullName evidence="9">NADH:ubiquinone oxidoreductase subunit M</fullName>
    </submittedName>
</protein>
<keyword evidence="3 6" id="KW-0812">Transmembrane</keyword>
<dbReference type="OrthoDB" id="9811718at2"/>
<feature type="transmembrane region" description="Helical" evidence="7">
    <location>
        <begin position="451"/>
        <end position="471"/>
    </location>
</feature>
<dbReference type="GO" id="GO:0008137">
    <property type="term" value="F:NADH dehydrogenase (ubiquinone) activity"/>
    <property type="evidence" value="ECO:0007669"/>
    <property type="project" value="InterPro"/>
</dbReference>
<evidence type="ECO:0000256" key="6">
    <source>
        <dbReference type="RuleBase" id="RU000320"/>
    </source>
</evidence>
<dbReference type="PANTHER" id="PTHR43507">
    <property type="entry name" value="NADH-UBIQUINONE OXIDOREDUCTASE CHAIN 4"/>
    <property type="match status" value="1"/>
</dbReference>
<evidence type="ECO:0000256" key="4">
    <source>
        <dbReference type="ARBA" id="ARBA00022989"/>
    </source>
</evidence>
<feature type="transmembrane region" description="Helical" evidence="7">
    <location>
        <begin position="83"/>
        <end position="102"/>
    </location>
</feature>
<proteinExistence type="inferred from homology"/>
<comment type="caution">
    <text evidence="9">The sequence shown here is derived from an EMBL/GenBank/DDBJ whole genome shotgun (WGS) entry which is preliminary data.</text>
</comment>
<dbReference type="GO" id="GO:0015990">
    <property type="term" value="P:electron transport coupled proton transport"/>
    <property type="evidence" value="ECO:0007669"/>
    <property type="project" value="TreeGrafter"/>
</dbReference>
<name>A0A0A5G7Z7_9BACI</name>
<dbReference type="RefSeq" id="WP_027447826.1">
    <property type="nucleotide sequence ID" value="NZ_AVPF01000025.1"/>
</dbReference>
<keyword evidence="4 7" id="KW-1133">Transmembrane helix</keyword>
<dbReference type="GO" id="GO:0005886">
    <property type="term" value="C:plasma membrane"/>
    <property type="evidence" value="ECO:0007669"/>
    <property type="project" value="UniProtKB-SubCell"/>
</dbReference>
<dbReference type="AlphaFoldDB" id="A0A0A5G7Z7"/>
<dbReference type="Pfam" id="PF00361">
    <property type="entry name" value="Proton_antipo_M"/>
    <property type="match status" value="1"/>
</dbReference>
<dbReference type="PRINTS" id="PR01437">
    <property type="entry name" value="NUOXDRDTASE4"/>
</dbReference>
<dbReference type="eggNOG" id="COG1008">
    <property type="taxonomic scope" value="Bacteria"/>
</dbReference>
<dbReference type="PANTHER" id="PTHR43507:SF1">
    <property type="entry name" value="NADH-UBIQUINONE OXIDOREDUCTASE CHAIN 4"/>
    <property type="match status" value="1"/>
</dbReference>
<feature type="transmembrane region" description="Helical" evidence="7">
    <location>
        <begin position="303"/>
        <end position="322"/>
    </location>
</feature>
<feature type="transmembrane region" description="Helical" evidence="7">
    <location>
        <begin position="31"/>
        <end position="51"/>
    </location>
</feature>
<feature type="transmembrane region" description="Helical" evidence="7">
    <location>
        <begin position="137"/>
        <end position="155"/>
    </location>
</feature>
<feature type="domain" description="NADH:quinone oxidoreductase/Mrp antiporter transmembrane" evidence="8">
    <location>
        <begin position="131"/>
        <end position="413"/>
    </location>
</feature>
<accession>A0A0A5G7Z7</accession>
<dbReference type="InterPro" id="IPR010227">
    <property type="entry name" value="NADH_Q_OxRdtase_chainM/4"/>
</dbReference>
<reference evidence="9 10" key="1">
    <citation type="submission" date="2013-08" db="EMBL/GenBank/DDBJ databases">
        <authorList>
            <person name="Huang J."/>
            <person name="Wang G."/>
        </authorList>
    </citation>
    <scope>NUCLEOTIDE SEQUENCE [LARGE SCALE GENOMIC DNA]</scope>
    <source>
        <strain evidence="9 10">BH030004</strain>
    </source>
</reference>
<comment type="similarity">
    <text evidence="2">Belongs to the complex I subunit 4 family.</text>
</comment>
<dbReference type="InterPro" id="IPR001750">
    <property type="entry name" value="ND/Mrp_TM"/>
</dbReference>
<dbReference type="GO" id="GO:0003954">
    <property type="term" value="F:NADH dehydrogenase activity"/>
    <property type="evidence" value="ECO:0007669"/>
    <property type="project" value="TreeGrafter"/>
</dbReference>
<evidence type="ECO:0000256" key="3">
    <source>
        <dbReference type="ARBA" id="ARBA00022692"/>
    </source>
</evidence>
<dbReference type="Proteomes" id="UP000030403">
    <property type="component" value="Unassembled WGS sequence"/>
</dbReference>
<feature type="transmembrane region" description="Helical" evidence="7">
    <location>
        <begin position="167"/>
        <end position="187"/>
    </location>
</feature>
<feature type="transmembrane region" description="Helical" evidence="7">
    <location>
        <begin position="334"/>
        <end position="353"/>
    </location>
</feature>
<dbReference type="STRING" id="1385511.GCA_000425225_00340"/>
<dbReference type="EMBL" id="AVPF01000025">
    <property type="protein sequence ID" value="KGX87298.1"/>
    <property type="molecule type" value="Genomic_DNA"/>
</dbReference>
<feature type="transmembrane region" description="Helical" evidence="7">
    <location>
        <begin position="275"/>
        <end position="296"/>
    </location>
</feature>
<evidence type="ECO:0000259" key="8">
    <source>
        <dbReference type="Pfam" id="PF00361"/>
    </source>
</evidence>
<feature type="transmembrane region" description="Helical" evidence="7">
    <location>
        <begin position="238"/>
        <end position="263"/>
    </location>
</feature>
<evidence type="ECO:0000313" key="10">
    <source>
        <dbReference type="Proteomes" id="UP000030403"/>
    </source>
</evidence>
<evidence type="ECO:0000256" key="7">
    <source>
        <dbReference type="SAM" id="Phobius"/>
    </source>
</evidence>
<organism evidence="9 10">
    <name type="scientific">Pontibacillus marinus BH030004 = DSM 16465</name>
    <dbReference type="NCBI Taxonomy" id="1385511"/>
    <lineage>
        <taxon>Bacteria</taxon>
        <taxon>Bacillati</taxon>
        <taxon>Bacillota</taxon>
        <taxon>Bacilli</taxon>
        <taxon>Bacillales</taxon>
        <taxon>Bacillaceae</taxon>
        <taxon>Pontibacillus</taxon>
    </lineage>
</organism>
<evidence type="ECO:0000256" key="2">
    <source>
        <dbReference type="ARBA" id="ARBA00009025"/>
    </source>
</evidence>
<feature type="transmembrane region" description="Helical" evidence="7">
    <location>
        <begin position="6"/>
        <end position="22"/>
    </location>
</feature>
<evidence type="ECO:0000256" key="5">
    <source>
        <dbReference type="ARBA" id="ARBA00023136"/>
    </source>
</evidence>